<keyword evidence="11" id="KW-1185">Reference proteome</keyword>
<dbReference type="GO" id="GO:0006508">
    <property type="term" value="P:proteolysis"/>
    <property type="evidence" value="ECO:0007669"/>
    <property type="project" value="UniProtKB-KW"/>
</dbReference>
<feature type="region of interest" description="Disordered" evidence="7">
    <location>
        <begin position="107"/>
        <end position="126"/>
    </location>
</feature>
<dbReference type="RefSeq" id="WP_394303203.1">
    <property type="nucleotide sequence ID" value="NZ_JBHMQT010000051.1"/>
</dbReference>
<proteinExistence type="inferred from homology"/>
<keyword evidence="6 8" id="KW-0472">Membrane</keyword>
<feature type="transmembrane region" description="Helical" evidence="8">
    <location>
        <begin position="185"/>
        <end position="205"/>
    </location>
</feature>
<feature type="transmembrane region" description="Helical" evidence="8">
    <location>
        <begin position="288"/>
        <end position="306"/>
    </location>
</feature>
<feature type="domain" description="Peptidase M50" evidence="9">
    <location>
        <begin position="196"/>
        <end position="277"/>
    </location>
</feature>
<feature type="transmembrane region" description="Helical" evidence="8">
    <location>
        <begin position="150"/>
        <end position="173"/>
    </location>
</feature>
<evidence type="ECO:0000313" key="10">
    <source>
        <dbReference type="EMBL" id="MFC0865165.1"/>
    </source>
</evidence>
<comment type="cofactor">
    <cofactor evidence="1">
        <name>Zn(2+)</name>
        <dbReference type="ChEBI" id="CHEBI:29105"/>
    </cofactor>
</comment>
<dbReference type="InterPro" id="IPR008915">
    <property type="entry name" value="Peptidase_M50"/>
</dbReference>
<keyword evidence="10" id="KW-0645">Protease</keyword>
<keyword evidence="5 8" id="KW-1133">Transmembrane helix</keyword>
<organism evidence="10 11">
    <name type="scientific">Sphaerimonospora cavernae</name>
    <dbReference type="NCBI Taxonomy" id="1740611"/>
    <lineage>
        <taxon>Bacteria</taxon>
        <taxon>Bacillati</taxon>
        <taxon>Actinomycetota</taxon>
        <taxon>Actinomycetes</taxon>
        <taxon>Streptosporangiales</taxon>
        <taxon>Streptosporangiaceae</taxon>
        <taxon>Sphaerimonospora</taxon>
    </lineage>
</organism>
<name>A0ABV6UAI8_9ACTN</name>
<evidence type="ECO:0000256" key="2">
    <source>
        <dbReference type="ARBA" id="ARBA00004141"/>
    </source>
</evidence>
<evidence type="ECO:0000256" key="3">
    <source>
        <dbReference type="ARBA" id="ARBA00007931"/>
    </source>
</evidence>
<protein>
    <submittedName>
        <fullName evidence="10">Site-2 protease family protein</fullName>
    </submittedName>
</protein>
<feature type="transmembrane region" description="Helical" evidence="8">
    <location>
        <begin position="353"/>
        <end position="377"/>
    </location>
</feature>
<evidence type="ECO:0000256" key="8">
    <source>
        <dbReference type="SAM" id="Phobius"/>
    </source>
</evidence>
<evidence type="ECO:0000256" key="4">
    <source>
        <dbReference type="ARBA" id="ARBA00022692"/>
    </source>
</evidence>
<evidence type="ECO:0000313" key="11">
    <source>
        <dbReference type="Proteomes" id="UP001589870"/>
    </source>
</evidence>
<feature type="transmembrane region" description="Helical" evidence="8">
    <location>
        <begin position="251"/>
        <end position="276"/>
    </location>
</feature>
<evidence type="ECO:0000256" key="6">
    <source>
        <dbReference type="ARBA" id="ARBA00023136"/>
    </source>
</evidence>
<sequence>MTTAVTMPAAYRPALREGVLVSEALLRDATIVHLIKDTGSGASFRIGVREHFLISRMDGERSLAEISDEYALASGHPLAETAWQQILALLGSRGLLAGTPAASATASSSTAASSTAGASPQPARSPLRGSIRLVADADATIARLHRAIGFLLAPAWLAPLLIMIAIMEVALVLHAGELVDATWELFHQPVLLTGVACLLWLSTALHELAHGVAARHHGGHVAEIGLRWRLPLVIMYCTVDDYMYLGTRRQRIAIAAAGAMMNLLFLLPFFAVWVFAPVDAATREALSGLLFLGSVHALTMLIPLPPLDGYKIAGQLLSATELAASTGAYLKLRARRDAAATRYPRQAKIAYTVYGWSALLVLSALAAALSAIVHRLLTAA</sequence>
<feature type="compositionally biased region" description="Low complexity" evidence="7">
    <location>
        <begin position="107"/>
        <end position="120"/>
    </location>
</feature>
<evidence type="ECO:0000259" key="9">
    <source>
        <dbReference type="Pfam" id="PF02163"/>
    </source>
</evidence>
<comment type="caution">
    <text evidence="10">The sequence shown here is derived from an EMBL/GenBank/DDBJ whole genome shotgun (WGS) entry which is preliminary data.</text>
</comment>
<accession>A0ABV6UAI8</accession>
<evidence type="ECO:0000256" key="7">
    <source>
        <dbReference type="SAM" id="MobiDB-lite"/>
    </source>
</evidence>
<keyword evidence="10" id="KW-0378">Hydrolase</keyword>
<comment type="subcellular location">
    <subcellularLocation>
        <location evidence="2">Membrane</location>
        <topology evidence="2">Multi-pass membrane protein</topology>
    </subcellularLocation>
</comment>
<dbReference type="Proteomes" id="UP001589870">
    <property type="component" value="Unassembled WGS sequence"/>
</dbReference>
<comment type="similarity">
    <text evidence="3">Belongs to the peptidase M50B family.</text>
</comment>
<evidence type="ECO:0000256" key="1">
    <source>
        <dbReference type="ARBA" id="ARBA00001947"/>
    </source>
</evidence>
<keyword evidence="4 8" id="KW-0812">Transmembrane</keyword>
<dbReference type="GO" id="GO:0008233">
    <property type="term" value="F:peptidase activity"/>
    <property type="evidence" value="ECO:0007669"/>
    <property type="project" value="UniProtKB-KW"/>
</dbReference>
<evidence type="ECO:0000256" key="5">
    <source>
        <dbReference type="ARBA" id="ARBA00022989"/>
    </source>
</evidence>
<reference evidence="10 11" key="1">
    <citation type="submission" date="2024-09" db="EMBL/GenBank/DDBJ databases">
        <authorList>
            <person name="Sun Q."/>
            <person name="Mori K."/>
        </authorList>
    </citation>
    <scope>NUCLEOTIDE SEQUENCE [LARGE SCALE GENOMIC DNA]</scope>
    <source>
        <strain evidence="10 11">TBRC 1851</strain>
    </source>
</reference>
<dbReference type="Pfam" id="PF02163">
    <property type="entry name" value="Peptidase_M50"/>
    <property type="match status" value="1"/>
</dbReference>
<gene>
    <name evidence="10" type="ORF">ACFHYQ_22990</name>
</gene>
<dbReference type="EMBL" id="JBHMQT010000051">
    <property type="protein sequence ID" value="MFC0865165.1"/>
    <property type="molecule type" value="Genomic_DNA"/>
</dbReference>